<name>A0ABY8QJL4_9RHOB</name>
<proteinExistence type="predicted"/>
<evidence type="ECO:0000313" key="2">
    <source>
        <dbReference type="EMBL" id="WGW04193.1"/>
    </source>
</evidence>
<evidence type="ECO:0000313" key="3">
    <source>
        <dbReference type="Proteomes" id="UP001241605"/>
    </source>
</evidence>
<dbReference type="RefSeq" id="WP_282300824.1">
    <property type="nucleotide sequence ID" value="NZ_CP124616.1"/>
</dbReference>
<keyword evidence="3" id="KW-1185">Reference proteome</keyword>
<accession>A0ABY8QJL4</accession>
<dbReference type="Pfam" id="PF01476">
    <property type="entry name" value="LysM"/>
    <property type="match status" value="1"/>
</dbReference>
<evidence type="ECO:0000259" key="1">
    <source>
        <dbReference type="PROSITE" id="PS51782"/>
    </source>
</evidence>
<dbReference type="PROSITE" id="PS51782">
    <property type="entry name" value="LYSM"/>
    <property type="match status" value="1"/>
</dbReference>
<dbReference type="Proteomes" id="UP001241605">
    <property type="component" value="Chromosome"/>
</dbReference>
<feature type="domain" description="LysM" evidence="1">
    <location>
        <begin position="145"/>
        <end position="194"/>
    </location>
</feature>
<reference evidence="2 3" key="1">
    <citation type="submission" date="2023-05" db="EMBL/GenBank/DDBJ databases">
        <title>YMD87, complete Genome.</title>
        <authorList>
            <person name="Zhang J."/>
            <person name="Xu X."/>
        </authorList>
    </citation>
    <scope>NUCLEOTIDE SEQUENCE [LARGE SCALE GENOMIC DNA]</scope>
    <source>
        <strain evidence="2 3">YMD87</strain>
    </source>
</reference>
<gene>
    <name evidence="2" type="ORF">QF118_01260</name>
</gene>
<dbReference type="SUPFAM" id="SSF54106">
    <property type="entry name" value="LysM domain"/>
    <property type="match status" value="1"/>
</dbReference>
<protein>
    <submittedName>
        <fullName evidence="2">LysM domain-containing protein</fullName>
    </submittedName>
</protein>
<dbReference type="InterPro" id="IPR036779">
    <property type="entry name" value="LysM_dom_sf"/>
</dbReference>
<sequence>MMRLIVLSTGFLAITAGLLWVGLAPLDEPAVDFNEVSRSQPVLLSLTPAMAQPQQAPVAPAPAAVQVQVQPEPVRQAAPTPAPAALAAAPATGDVDAIDALRAISYGIMKELQPPAPKADAPQRVALADPVQPAAAVAQPKPAGQTYTVQQGDSLPGISFRFYGTTVAYMQIIEANPDQLASPADLRAGMTLKIPKTN</sequence>
<dbReference type="InterPro" id="IPR018392">
    <property type="entry name" value="LysM"/>
</dbReference>
<dbReference type="Gene3D" id="3.10.350.10">
    <property type="entry name" value="LysM domain"/>
    <property type="match status" value="1"/>
</dbReference>
<dbReference type="CDD" id="cd00118">
    <property type="entry name" value="LysM"/>
    <property type="match status" value="1"/>
</dbReference>
<dbReference type="EMBL" id="CP124616">
    <property type="protein sequence ID" value="WGW04193.1"/>
    <property type="molecule type" value="Genomic_DNA"/>
</dbReference>
<organism evidence="2 3">
    <name type="scientific">Tropicibacter oceani</name>
    <dbReference type="NCBI Taxonomy" id="3058420"/>
    <lineage>
        <taxon>Bacteria</taxon>
        <taxon>Pseudomonadati</taxon>
        <taxon>Pseudomonadota</taxon>
        <taxon>Alphaproteobacteria</taxon>
        <taxon>Rhodobacterales</taxon>
        <taxon>Roseobacteraceae</taxon>
        <taxon>Tropicibacter</taxon>
    </lineage>
</organism>
<dbReference type="SMART" id="SM00257">
    <property type="entry name" value="LysM"/>
    <property type="match status" value="1"/>
</dbReference>